<dbReference type="OrthoDB" id="441660at2759"/>
<feature type="transmembrane region" description="Helical" evidence="1">
    <location>
        <begin position="915"/>
        <end position="936"/>
    </location>
</feature>
<dbReference type="GeneID" id="63796777"/>
<feature type="transmembrane region" description="Helical" evidence="1">
    <location>
        <begin position="885"/>
        <end position="903"/>
    </location>
</feature>
<dbReference type="STRING" id="1196081.A0A364L6V1"/>
<dbReference type="PANTHER" id="PTHR31331">
    <property type="entry name" value="LCCL DOMAIN PROTEIN (AFU_ORTHOLOGUE AFUA_5G08630)"/>
    <property type="match status" value="1"/>
</dbReference>
<sequence length="1182" mass="128895">MKPTLYLGFVALGSAVALPLDTTPSDCSCLADAVSTLSADPLASAFCSQFVGVSTVVVSTTITTPAATTVIVKTVPAPFTITETFVDFESTSTTITETYDISYVSTSTVTVTSPTTECYSGTTFGNAASPAKATTAAGNIVKKALLPTITLPTISLPTFPVPIPTPTWVPSLEDSLLSSACECFLGPSLTVTETSTDWVASGTVTATLDVTTVPVTSTVITLITTSTAFVVTTESTATSTVTTTTTSYTPVPTNTQLGLNWYYYYSSQNYFPGHAITFDPQTFKSPNYNFSGYVENVASFQTVAYSTSNSDTTCNLPANEPCEFVCIVIQGYLWAKNGPGNYTLSSSAATDNAFFAWHGTKAYSNYQNSNYDYLAGDYIPQAGSVTVSVGVGELVPFTFMWANGGGPGEALLTITDPAGNQYADTTGFFVPANSTCPGFSHSDAWFPTISLPNMIESRDEERGIYIAPSLTDDEIPDEDHDNTLTHILNVESNDQEDNGTSFRMPVWLRESSPTFQWRWIPLPLRRAGRATARWVKGPDPPHDLLFQPLFPKFQEMPVIFLERYAPRKSHKAGLLLFVYFMWLLPWFSIILKANTSGNIEGFGRPQVISCVTSFWSPGNNCGLNGNDCRPFDASHLAFRCPANCKSVILQQERTVGNETLNYQSLVVGGPEPESSEPGIYRADSFICQAAIHAGVVSDASGGCGVLKLNGAAHSFTSSDRNGILSTGFPSTFPKSFHFLPLRDSQATCPADPRWPLLGITVAAVALISIFTVSPGVFFFSTFGLLILHVGVVSDPPYFPSLTELFSILLSRLVPASFIAYVLYLYAARPLLQRVSHPVYQIEKTILYLTPAFIGALNNYTFALWIPLQRLTPHDLANQPGAKAALATVVSIIIIIVLSQAWLIRQAGLMPRYLKVYLSFVAGLLFLLALPGLRLRIHHYILAMLLMPGTVIPTRMSFIYQGLLLGLFVNGVARWGFASIVETPAALGEDPTGPGGWWGASYPNITNASVSIHLDNPSLMHPLYNAVTDDEYAYRGNGNITFQLWERQRMESLGVDGISVLLNDVERWRGYLDEDRKGKFTWRRQGHHGLELVNYNNGDLDLLAIDGESDIDDENLSFAALNNDIDGRSTIEQGRDEDEDEPQDLFFRFAFLKGSEAGHYGGAGVWLRDGRWIDPPPQQKRDP</sequence>
<proteinExistence type="predicted"/>
<dbReference type="InterPro" id="IPR004043">
    <property type="entry name" value="LCCL"/>
</dbReference>
<evidence type="ECO:0000259" key="4">
    <source>
        <dbReference type="PROSITE" id="PS51820"/>
    </source>
</evidence>
<keyword evidence="2" id="KW-0732">Signal</keyword>
<keyword evidence="1" id="KW-0472">Membrane</keyword>
<evidence type="ECO:0000256" key="1">
    <source>
        <dbReference type="SAM" id="Phobius"/>
    </source>
</evidence>
<dbReference type="Gene3D" id="2.170.130.20">
    <property type="entry name" value="LCCL-like domain"/>
    <property type="match status" value="1"/>
</dbReference>
<dbReference type="InterPro" id="IPR051957">
    <property type="entry name" value="CRISP-LCCL_domain"/>
</dbReference>
<feature type="domain" description="LCCL" evidence="3">
    <location>
        <begin position="615"/>
        <end position="725"/>
    </location>
</feature>
<reference evidence="5 6" key="1">
    <citation type="journal article" date="2017" name="Biotechnol. Biofuels">
        <title>Differential beta-glucosidase expression as a function of carbon source availability in Talaromyces amestolkiae: a genomic and proteomic approach.</title>
        <authorList>
            <person name="de Eugenio L.I."/>
            <person name="Mendez-Liter J.A."/>
            <person name="Nieto-Dominguez M."/>
            <person name="Alonso L."/>
            <person name="Gil-Munoz J."/>
            <person name="Barriuso J."/>
            <person name="Prieto A."/>
            <person name="Martinez M.J."/>
        </authorList>
    </citation>
    <scope>NUCLEOTIDE SEQUENCE [LARGE SCALE GENOMIC DNA]</scope>
    <source>
        <strain evidence="5 6">CIB</strain>
    </source>
</reference>
<keyword evidence="1" id="KW-0812">Transmembrane</keyword>
<feature type="domain" description="PA14" evidence="4">
    <location>
        <begin position="283"/>
        <end position="428"/>
    </location>
</feature>
<feature type="chain" id="PRO_5016570034" description="LCCL domain-containing protein" evidence="2">
    <location>
        <begin position="18"/>
        <end position="1182"/>
    </location>
</feature>
<dbReference type="InterPro" id="IPR037524">
    <property type="entry name" value="PA14/GLEYA"/>
</dbReference>
<keyword evidence="6" id="KW-1185">Reference proteome</keyword>
<dbReference type="PROSITE" id="PS51820">
    <property type="entry name" value="PA14"/>
    <property type="match status" value="1"/>
</dbReference>
<feature type="signal peptide" evidence="2">
    <location>
        <begin position="1"/>
        <end position="17"/>
    </location>
</feature>
<feature type="transmembrane region" description="Helical" evidence="1">
    <location>
        <begin position="845"/>
        <end position="865"/>
    </location>
</feature>
<evidence type="ECO:0000256" key="2">
    <source>
        <dbReference type="SAM" id="SignalP"/>
    </source>
</evidence>
<dbReference type="AlphaFoldDB" id="A0A364L6V1"/>
<organism evidence="5 6">
    <name type="scientific">Talaromyces amestolkiae</name>
    <dbReference type="NCBI Taxonomy" id="1196081"/>
    <lineage>
        <taxon>Eukaryota</taxon>
        <taxon>Fungi</taxon>
        <taxon>Dikarya</taxon>
        <taxon>Ascomycota</taxon>
        <taxon>Pezizomycotina</taxon>
        <taxon>Eurotiomycetes</taxon>
        <taxon>Eurotiomycetidae</taxon>
        <taxon>Eurotiales</taxon>
        <taxon>Trichocomaceae</taxon>
        <taxon>Talaromyces</taxon>
        <taxon>Talaromyces sect. Talaromyces</taxon>
    </lineage>
</organism>
<dbReference type="Proteomes" id="UP000249363">
    <property type="component" value="Unassembled WGS sequence"/>
</dbReference>
<accession>A0A364L6V1</accession>
<protein>
    <recommendedName>
        <fullName evidence="7">LCCL domain-containing protein</fullName>
    </recommendedName>
</protein>
<comment type="caution">
    <text evidence="5">The sequence shown here is derived from an EMBL/GenBank/DDBJ whole genome shotgun (WGS) entry which is preliminary data.</text>
</comment>
<dbReference type="SUPFAM" id="SSF69848">
    <property type="entry name" value="LCCL domain"/>
    <property type="match status" value="1"/>
</dbReference>
<evidence type="ECO:0008006" key="7">
    <source>
        <dbReference type="Google" id="ProtNLM"/>
    </source>
</evidence>
<evidence type="ECO:0000313" key="5">
    <source>
        <dbReference type="EMBL" id="RAO71550.1"/>
    </source>
</evidence>
<dbReference type="SMART" id="SM00603">
    <property type="entry name" value="LCCL"/>
    <property type="match status" value="1"/>
</dbReference>
<dbReference type="RefSeq" id="XP_040736065.1">
    <property type="nucleotide sequence ID" value="XM_040880271.1"/>
</dbReference>
<dbReference type="PANTHER" id="PTHR31331:SF8">
    <property type="entry name" value="LCCL DOMAIN PROTEIN (AFU_ORTHOLOGUE AFUA_5G02970)"/>
    <property type="match status" value="1"/>
</dbReference>
<dbReference type="Pfam" id="PF03815">
    <property type="entry name" value="LCCL"/>
    <property type="match status" value="1"/>
</dbReference>
<keyword evidence="1" id="KW-1133">Transmembrane helix</keyword>
<name>A0A364L6V1_TALAM</name>
<evidence type="ECO:0000259" key="3">
    <source>
        <dbReference type="PROSITE" id="PS50820"/>
    </source>
</evidence>
<dbReference type="EMBL" id="MIKG01000016">
    <property type="protein sequence ID" value="RAO71550.1"/>
    <property type="molecule type" value="Genomic_DNA"/>
</dbReference>
<feature type="transmembrane region" description="Helical" evidence="1">
    <location>
        <begin position="804"/>
        <end position="825"/>
    </location>
</feature>
<dbReference type="PROSITE" id="PS50820">
    <property type="entry name" value="LCCL"/>
    <property type="match status" value="1"/>
</dbReference>
<feature type="transmembrane region" description="Helical" evidence="1">
    <location>
        <begin position="759"/>
        <end position="792"/>
    </location>
</feature>
<dbReference type="InterPro" id="IPR036609">
    <property type="entry name" value="LCCL_sf"/>
</dbReference>
<gene>
    <name evidence="5" type="ORF">BHQ10_007562</name>
</gene>
<evidence type="ECO:0000313" key="6">
    <source>
        <dbReference type="Proteomes" id="UP000249363"/>
    </source>
</evidence>
<dbReference type="Pfam" id="PF10528">
    <property type="entry name" value="GLEYA"/>
    <property type="match status" value="1"/>
</dbReference>
<feature type="transmembrane region" description="Helical" evidence="1">
    <location>
        <begin position="572"/>
        <end position="591"/>
    </location>
</feature>
<dbReference type="InterPro" id="IPR018871">
    <property type="entry name" value="GLEYA_adhesin_domain"/>
</dbReference>